<gene>
    <name evidence="8" type="ORF">EMWEY_00053810</name>
</gene>
<dbReference type="InterPro" id="IPR022968">
    <property type="entry name" value="Tsr3-like"/>
</dbReference>
<keyword evidence="9" id="KW-1185">Reference proteome</keyword>
<feature type="domain" description="16S/18S rRNA aminocarboxypropyltransferase Tsr3 C-terminal" evidence="7">
    <location>
        <begin position="253"/>
        <end position="371"/>
    </location>
</feature>
<feature type="region of interest" description="Disordered" evidence="6">
    <location>
        <begin position="156"/>
        <end position="201"/>
    </location>
</feature>
<evidence type="ECO:0000259" key="7">
    <source>
        <dbReference type="Pfam" id="PF04034"/>
    </source>
</evidence>
<dbReference type="GO" id="GO:0106388">
    <property type="term" value="F:rRNA small subunit aminocarboxypropyltransferase activity"/>
    <property type="evidence" value="ECO:0007669"/>
    <property type="project" value="InterPro"/>
</dbReference>
<evidence type="ECO:0000256" key="3">
    <source>
        <dbReference type="ARBA" id="ARBA00022552"/>
    </source>
</evidence>
<evidence type="ECO:0000256" key="1">
    <source>
        <dbReference type="ARBA" id="ARBA00022490"/>
    </source>
</evidence>
<evidence type="ECO:0000313" key="9">
    <source>
        <dbReference type="Proteomes" id="UP000030763"/>
    </source>
</evidence>
<evidence type="ECO:0000256" key="4">
    <source>
        <dbReference type="ARBA" id="ARBA00022679"/>
    </source>
</evidence>
<feature type="region of interest" description="Disordered" evidence="6">
    <location>
        <begin position="1"/>
        <end position="119"/>
    </location>
</feature>
<keyword evidence="4" id="KW-0808">Transferase</keyword>
<name>U6M723_EIMMA</name>
<accession>U6M723</accession>
<feature type="compositionally biased region" description="Low complexity" evidence="6">
    <location>
        <begin position="173"/>
        <end position="187"/>
    </location>
</feature>
<evidence type="ECO:0000313" key="8">
    <source>
        <dbReference type="EMBL" id="CDJ58858.1"/>
    </source>
</evidence>
<protein>
    <submittedName>
        <fullName evidence="8">Probable ribosome biogenesis protein OSJNBa0064E16.8, related</fullName>
    </submittedName>
</protein>
<dbReference type="OrthoDB" id="347780at2759"/>
<dbReference type="InterPro" id="IPR007177">
    <property type="entry name" value="Tsr3_C"/>
</dbReference>
<evidence type="ECO:0000256" key="2">
    <source>
        <dbReference type="ARBA" id="ARBA00022517"/>
    </source>
</evidence>
<keyword evidence="5" id="KW-0949">S-adenosyl-L-methionine</keyword>
<dbReference type="VEuPathDB" id="ToxoDB:EMWEY_00053810"/>
<dbReference type="EMBL" id="HG719894">
    <property type="protein sequence ID" value="CDJ58858.1"/>
    <property type="molecule type" value="Genomic_DNA"/>
</dbReference>
<keyword evidence="3" id="KW-0698">rRNA processing</keyword>
<feature type="compositionally biased region" description="Polar residues" evidence="6">
    <location>
        <begin position="34"/>
        <end position="52"/>
    </location>
</feature>
<evidence type="ECO:0000256" key="6">
    <source>
        <dbReference type="SAM" id="MobiDB-lite"/>
    </source>
</evidence>
<dbReference type="RefSeq" id="XP_013335506.1">
    <property type="nucleotide sequence ID" value="XM_013480052.1"/>
</dbReference>
<reference evidence="8" key="2">
    <citation type="submission" date="2013-10" db="EMBL/GenBank/DDBJ databases">
        <authorList>
            <person name="Aslett M."/>
        </authorList>
    </citation>
    <scope>NUCLEOTIDE SEQUENCE [LARGE SCALE GENOMIC DNA]</scope>
    <source>
        <strain evidence="8">Weybridge</strain>
    </source>
</reference>
<dbReference type="GO" id="GO:0030490">
    <property type="term" value="P:maturation of SSU-rRNA"/>
    <property type="evidence" value="ECO:0007669"/>
    <property type="project" value="TreeGrafter"/>
</dbReference>
<dbReference type="AlphaFoldDB" id="U6M723"/>
<dbReference type="PANTHER" id="PTHR20426">
    <property type="entry name" value="RIBOSOME BIOGENESIS PROTEIN TSR3 HOMOLOG"/>
    <property type="match status" value="1"/>
</dbReference>
<keyword evidence="2" id="KW-0690">Ribosome biogenesis</keyword>
<dbReference type="Proteomes" id="UP000030763">
    <property type="component" value="Unassembled WGS sequence"/>
</dbReference>
<dbReference type="Pfam" id="PF04034">
    <property type="entry name" value="Ribo_biogen_C"/>
    <property type="match status" value="1"/>
</dbReference>
<organism evidence="8 9">
    <name type="scientific">Eimeria maxima</name>
    <name type="common">Coccidian parasite</name>
    <dbReference type="NCBI Taxonomy" id="5804"/>
    <lineage>
        <taxon>Eukaryota</taxon>
        <taxon>Sar</taxon>
        <taxon>Alveolata</taxon>
        <taxon>Apicomplexa</taxon>
        <taxon>Conoidasida</taxon>
        <taxon>Coccidia</taxon>
        <taxon>Eucoccidiorida</taxon>
        <taxon>Eimeriorina</taxon>
        <taxon>Eimeriidae</taxon>
        <taxon>Eimeria</taxon>
    </lineage>
</organism>
<proteinExistence type="predicted"/>
<feature type="compositionally biased region" description="Gly residues" evidence="6">
    <location>
        <begin position="94"/>
        <end position="108"/>
    </location>
</feature>
<dbReference type="PANTHER" id="PTHR20426:SF0">
    <property type="entry name" value="18S RRNA AMINOCARBOXYPROPYLTRANSFERASE"/>
    <property type="match status" value="1"/>
</dbReference>
<sequence>MADATAARASRKKKGGDPERRKQCSIHALMKRVTLTNNPTDSSTEPSQSTGAPNGEAATATHASTVGNETAGIEHRPQADTTCSSDAKASVGVAEGGGATTAGRGTGETGNCVAGKPKESPDEVSLFMFDFGECDSQRCSGRRLLRHHKMNKITSSGQVEYAQAPGGRRRTGSSSRSSSASSNCSSASKKEEGESDTETGSEAYQEYPAALTTVTGTETAVPGSRRNKSSLVRVRVKGGHFRGILLSPYFTDKTQVFSAADGPLIRQHGLAVVDCSWNRVLEGRRSHRLEINKKNERVLPLLLCGNPTHYGAPNILNCAEALAGALYIAGYRRHAELVLSSFTWGPHFLDLNRRFLDRYATVPSGAEMKALKLQQEAELLKEKTSREEKKASATRGYASVYAEIETVGAPRRDREGSQQE</sequence>
<dbReference type="GeneID" id="25339367"/>
<keyword evidence="1" id="KW-0963">Cytoplasm</keyword>
<reference evidence="8" key="1">
    <citation type="submission" date="2013-10" db="EMBL/GenBank/DDBJ databases">
        <title>Genomic analysis of the causative agents of coccidiosis in chickens.</title>
        <authorList>
            <person name="Reid A.J."/>
            <person name="Blake D."/>
            <person name="Billington K."/>
            <person name="Browne H."/>
            <person name="Dunn M."/>
            <person name="Hung S."/>
            <person name="Kawahara F."/>
            <person name="Miranda-Saavedra D."/>
            <person name="Mourier T."/>
            <person name="Nagra H."/>
            <person name="Otto T.D."/>
            <person name="Rawlings N."/>
            <person name="Sanchez A."/>
            <person name="Sanders M."/>
            <person name="Subramaniam C."/>
            <person name="Tay Y."/>
            <person name="Dear P."/>
            <person name="Doerig C."/>
            <person name="Gruber A."/>
            <person name="Parkinson J."/>
            <person name="Shirley M."/>
            <person name="Wan K.L."/>
            <person name="Berriman M."/>
            <person name="Tomley F."/>
            <person name="Pain A."/>
        </authorList>
    </citation>
    <scope>NUCLEOTIDE SEQUENCE [LARGE SCALE GENOMIC DNA]</scope>
    <source>
        <strain evidence="8">Weybridge</strain>
    </source>
</reference>
<dbReference type="OMA" id="TWGPHFL"/>
<evidence type="ECO:0000256" key="5">
    <source>
        <dbReference type="ARBA" id="ARBA00022691"/>
    </source>
</evidence>